<accession>A0A239AJ70</accession>
<dbReference type="InterPro" id="IPR003593">
    <property type="entry name" value="AAA+_ATPase"/>
</dbReference>
<dbReference type="SUPFAM" id="SSF81923">
    <property type="entry name" value="Double Clp-N motif"/>
    <property type="match status" value="1"/>
</dbReference>
<dbReference type="Gene3D" id="3.40.50.300">
    <property type="entry name" value="P-loop containing nucleotide triphosphate hydrolases"/>
    <property type="match status" value="2"/>
</dbReference>
<dbReference type="InterPro" id="IPR041546">
    <property type="entry name" value="ClpA/ClpB_AAA_lid"/>
</dbReference>
<sequence>MGLRCEDVSVVFERFTDRARRVVVLAQEEARMLNHNYIGTEHILLGLIHEGEGVAAKALESLGISLEGVRQQVEEVIGQGQQVPGGHIPFTPRAKKVLELSLREALQLGHNYIGTEHILLGLIREGEGVAAQVLVKLGADLNRVRKQTIELVAGFPSEGSPEQPVAGAAPATISPILEQFGRNLTQDARDGKLDPVIGRESVIERVMQVLSRRRKNNPVLIGEPGVGKTAAVEGIAQAIAKGEVPETLKDKQLYTLDLGSLVAGSRYRGDFEERLKKVLKEINARGDIILFIDEIHTLVGAGAAEGAIDAASILKPMLARGELQTIGATTLDEYRKHLEKDKALERRLQPIQVGEPSLAQTIEILKGLRDRYEAHHRISITDAALVAAATLA</sequence>
<dbReference type="EMBL" id="FZNR01000007">
    <property type="protein sequence ID" value="SNR95695.1"/>
    <property type="molecule type" value="Genomic_DNA"/>
</dbReference>
<reference evidence="7 8" key="1">
    <citation type="submission" date="2017-06" db="EMBL/GenBank/DDBJ databases">
        <authorList>
            <person name="Kim H.J."/>
            <person name="Triplett B.A."/>
        </authorList>
    </citation>
    <scope>NUCLEOTIDE SEQUENCE [LARGE SCALE GENOMIC DNA]</scope>
    <source>
        <strain evidence="7 8">DSM 43151</strain>
    </source>
</reference>
<dbReference type="Proteomes" id="UP000198415">
    <property type="component" value="Unassembled WGS sequence"/>
</dbReference>
<dbReference type="GO" id="GO:0034605">
    <property type="term" value="P:cellular response to heat"/>
    <property type="evidence" value="ECO:0007669"/>
    <property type="project" value="TreeGrafter"/>
</dbReference>
<keyword evidence="8" id="KW-1185">Reference proteome</keyword>
<dbReference type="GO" id="GO:0005524">
    <property type="term" value="F:ATP binding"/>
    <property type="evidence" value="ECO:0007669"/>
    <property type="project" value="UniProtKB-KW"/>
</dbReference>
<dbReference type="CDD" id="cd00009">
    <property type="entry name" value="AAA"/>
    <property type="match status" value="1"/>
</dbReference>
<organism evidence="7 8">
    <name type="scientific">Actinoplanes regularis</name>
    <dbReference type="NCBI Taxonomy" id="52697"/>
    <lineage>
        <taxon>Bacteria</taxon>
        <taxon>Bacillati</taxon>
        <taxon>Actinomycetota</taxon>
        <taxon>Actinomycetes</taxon>
        <taxon>Micromonosporales</taxon>
        <taxon>Micromonosporaceae</taxon>
        <taxon>Actinoplanes</taxon>
    </lineage>
</organism>
<evidence type="ECO:0000256" key="1">
    <source>
        <dbReference type="ARBA" id="ARBA00022737"/>
    </source>
</evidence>
<evidence type="ECO:0000259" key="6">
    <source>
        <dbReference type="PROSITE" id="PS51903"/>
    </source>
</evidence>
<evidence type="ECO:0000256" key="5">
    <source>
        <dbReference type="PROSITE-ProRule" id="PRU01251"/>
    </source>
</evidence>
<dbReference type="AlphaFoldDB" id="A0A239AJ70"/>
<evidence type="ECO:0000313" key="8">
    <source>
        <dbReference type="Proteomes" id="UP000198415"/>
    </source>
</evidence>
<evidence type="ECO:0000256" key="2">
    <source>
        <dbReference type="ARBA" id="ARBA00022741"/>
    </source>
</evidence>
<dbReference type="InterPro" id="IPR027417">
    <property type="entry name" value="P-loop_NTPase"/>
</dbReference>
<feature type="non-terminal residue" evidence="7">
    <location>
        <position position="392"/>
    </location>
</feature>
<gene>
    <name evidence="7" type="ORF">SAMN06264365_107387</name>
</gene>
<dbReference type="GO" id="GO:0005737">
    <property type="term" value="C:cytoplasm"/>
    <property type="evidence" value="ECO:0007669"/>
    <property type="project" value="TreeGrafter"/>
</dbReference>
<dbReference type="InterPro" id="IPR018368">
    <property type="entry name" value="ClpA/B_CS1"/>
</dbReference>
<dbReference type="Pfam" id="PF17871">
    <property type="entry name" value="AAA_lid_9"/>
    <property type="match status" value="1"/>
</dbReference>
<evidence type="ECO:0000256" key="4">
    <source>
        <dbReference type="ARBA" id="ARBA00023186"/>
    </source>
</evidence>
<dbReference type="PROSITE" id="PS00870">
    <property type="entry name" value="CLPAB_1"/>
    <property type="match status" value="1"/>
</dbReference>
<dbReference type="PROSITE" id="PS51903">
    <property type="entry name" value="CLP_R"/>
    <property type="match status" value="1"/>
</dbReference>
<keyword evidence="3" id="KW-0067">ATP-binding</keyword>
<dbReference type="Gene3D" id="1.10.1780.10">
    <property type="entry name" value="Clp, N-terminal domain"/>
    <property type="match status" value="1"/>
</dbReference>
<dbReference type="InterPro" id="IPR004176">
    <property type="entry name" value="Clp_R_N"/>
</dbReference>
<dbReference type="InterPro" id="IPR003959">
    <property type="entry name" value="ATPase_AAA_core"/>
</dbReference>
<name>A0A239AJ70_9ACTN</name>
<evidence type="ECO:0000256" key="3">
    <source>
        <dbReference type="ARBA" id="ARBA00022840"/>
    </source>
</evidence>
<dbReference type="InterPro" id="IPR036628">
    <property type="entry name" value="Clp_N_dom_sf"/>
</dbReference>
<dbReference type="InterPro" id="IPR050130">
    <property type="entry name" value="ClpA_ClpB"/>
</dbReference>
<dbReference type="FunFam" id="3.40.50.300:FF:000010">
    <property type="entry name" value="Chaperone clpB 1, putative"/>
    <property type="match status" value="1"/>
</dbReference>
<dbReference type="FunFam" id="1.10.1780.10:FF:000001">
    <property type="entry name" value="ATP-dependent Clp protease ATP-binding subunit"/>
    <property type="match status" value="1"/>
</dbReference>
<feature type="domain" description="Clp R" evidence="6">
    <location>
        <begin position="12"/>
        <end position="154"/>
    </location>
</feature>
<dbReference type="SUPFAM" id="SSF52540">
    <property type="entry name" value="P-loop containing nucleoside triphosphate hydrolases"/>
    <property type="match status" value="1"/>
</dbReference>
<protein>
    <submittedName>
        <fullName evidence="7">ATPase family associated with various cellular activities (AAA)</fullName>
    </submittedName>
</protein>
<evidence type="ECO:0000313" key="7">
    <source>
        <dbReference type="EMBL" id="SNR95695.1"/>
    </source>
</evidence>
<dbReference type="SMART" id="SM00382">
    <property type="entry name" value="AAA"/>
    <property type="match status" value="1"/>
</dbReference>
<dbReference type="PANTHER" id="PTHR11638:SF155">
    <property type="entry name" value="CHAPERONE PROTEIN CLPC1, CHLOROPLASTIC-LIKE"/>
    <property type="match status" value="1"/>
</dbReference>
<dbReference type="PANTHER" id="PTHR11638">
    <property type="entry name" value="ATP-DEPENDENT CLP PROTEASE"/>
    <property type="match status" value="1"/>
</dbReference>
<keyword evidence="1 5" id="KW-0677">Repeat</keyword>
<dbReference type="Pfam" id="PF02861">
    <property type="entry name" value="Clp_N"/>
    <property type="match status" value="1"/>
</dbReference>
<dbReference type="Pfam" id="PF00004">
    <property type="entry name" value="AAA"/>
    <property type="match status" value="1"/>
</dbReference>
<dbReference type="GO" id="GO:0016887">
    <property type="term" value="F:ATP hydrolysis activity"/>
    <property type="evidence" value="ECO:0007669"/>
    <property type="project" value="InterPro"/>
</dbReference>
<keyword evidence="2" id="KW-0547">Nucleotide-binding</keyword>
<proteinExistence type="predicted"/>
<keyword evidence="4" id="KW-0143">Chaperone</keyword>